<protein>
    <submittedName>
        <fullName evidence="1">Uncharacterized protein</fullName>
    </submittedName>
</protein>
<evidence type="ECO:0000313" key="2">
    <source>
        <dbReference type="Proteomes" id="UP001187192"/>
    </source>
</evidence>
<reference evidence="1" key="1">
    <citation type="submission" date="2023-07" db="EMBL/GenBank/DDBJ databases">
        <title>draft genome sequence of fig (Ficus carica).</title>
        <authorList>
            <person name="Takahashi T."/>
            <person name="Nishimura K."/>
        </authorList>
    </citation>
    <scope>NUCLEOTIDE SEQUENCE</scope>
</reference>
<name>A0AA87ZIW8_FICCA</name>
<organism evidence="1 2">
    <name type="scientific">Ficus carica</name>
    <name type="common">Common fig</name>
    <dbReference type="NCBI Taxonomy" id="3494"/>
    <lineage>
        <taxon>Eukaryota</taxon>
        <taxon>Viridiplantae</taxon>
        <taxon>Streptophyta</taxon>
        <taxon>Embryophyta</taxon>
        <taxon>Tracheophyta</taxon>
        <taxon>Spermatophyta</taxon>
        <taxon>Magnoliopsida</taxon>
        <taxon>eudicotyledons</taxon>
        <taxon>Gunneridae</taxon>
        <taxon>Pentapetalae</taxon>
        <taxon>rosids</taxon>
        <taxon>fabids</taxon>
        <taxon>Rosales</taxon>
        <taxon>Moraceae</taxon>
        <taxon>Ficeae</taxon>
        <taxon>Ficus</taxon>
    </lineage>
</organism>
<dbReference type="Proteomes" id="UP001187192">
    <property type="component" value="Unassembled WGS sequence"/>
</dbReference>
<comment type="caution">
    <text evidence="1">The sequence shown here is derived from an EMBL/GenBank/DDBJ whole genome shotgun (WGS) entry which is preliminary data.</text>
</comment>
<sequence>MVCKNWRRLTHGTRPGDTFPWLFSLKDWCYGFFKPQKNLLYNPVCSHIDSAYYWVNNKAKHKCSNTSTLDLYSSQTTFRFALAVRFGWLLGDKEWKAKNFSLAGFDCDVMGEIFKLECVKGTLYSVFTSGTVGAFDLFWRKALDRVGLSGSTGKFGGLMSKDLKGRVYYCDGSSCHVFVYNRLPVDGNQHQLAFRRCVDAHSPTIWIEPPSLRSTI</sequence>
<dbReference type="EMBL" id="BTGU01000001">
    <property type="protein sequence ID" value="GMN25071.1"/>
    <property type="molecule type" value="Genomic_DNA"/>
</dbReference>
<dbReference type="AlphaFoldDB" id="A0AA87ZIW8"/>
<keyword evidence="2" id="KW-1185">Reference proteome</keyword>
<proteinExistence type="predicted"/>
<accession>A0AA87ZIW8</accession>
<gene>
    <name evidence="1" type="ORF">TIFTF001_000817</name>
</gene>
<dbReference type="Gramene" id="FCD_00001172-RA">
    <property type="protein sequence ID" value="FCD_00001172-RA:cds"/>
    <property type="gene ID" value="FCD_00001172"/>
</dbReference>
<evidence type="ECO:0000313" key="1">
    <source>
        <dbReference type="EMBL" id="GMN25071.1"/>
    </source>
</evidence>